<proteinExistence type="predicted"/>
<evidence type="ECO:0000313" key="4">
    <source>
        <dbReference type="Proteomes" id="UP001465668"/>
    </source>
</evidence>
<dbReference type="Pfam" id="PF00582">
    <property type="entry name" value="Usp"/>
    <property type="match status" value="2"/>
</dbReference>
<feature type="compositionally biased region" description="Polar residues" evidence="1">
    <location>
        <begin position="420"/>
        <end position="429"/>
    </location>
</feature>
<feature type="region of interest" description="Disordered" evidence="1">
    <location>
        <begin position="116"/>
        <end position="185"/>
    </location>
</feature>
<dbReference type="EMBL" id="JARVKM010000054">
    <property type="protein sequence ID" value="KAK9773133.1"/>
    <property type="molecule type" value="Genomic_DNA"/>
</dbReference>
<feature type="region of interest" description="Disordered" evidence="1">
    <location>
        <begin position="238"/>
        <end position="276"/>
    </location>
</feature>
<dbReference type="Proteomes" id="UP001465668">
    <property type="component" value="Unassembled WGS sequence"/>
</dbReference>
<dbReference type="InterPro" id="IPR006016">
    <property type="entry name" value="UspA"/>
</dbReference>
<organism evidence="3 4">
    <name type="scientific">Seiridium cardinale</name>
    <dbReference type="NCBI Taxonomy" id="138064"/>
    <lineage>
        <taxon>Eukaryota</taxon>
        <taxon>Fungi</taxon>
        <taxon>Dikarya</taxon>
        <taxon>Ascomycota</taxon>
        <taxon>Pezizomycotina</taxon>
        <taxon>Sordariomycetes</taxon>
        <taxon>Xylariomycetidae</taxon>
        <taxon>Amphisphaeriales</taxon>
        <taxon>Sporocadaceae</taxon>
        <taxon>Seiridium</taxon>
    </lineage>
</organism>
<feature type="region of interest" description="Disordered" evidence="1">
    <location>
        <begin position="306"/>
        <end position="374"/>
    </location>
</feature>
<feature type="compositionally biased region" description="Basic and acidic residues" evidence="1">
    <location>
        <begin position="313"/>
        <end position="325"/>
    </location>
</feature>
<dbReference type="InterPro" id="IPR014729">
    <property type="entry name" value="Rossmann-like_a/b/a_fold"/>
</dbReference>
<feature type="domain" description="UspA" evidence="2">
    <location>
        <begin position="605"/>
        <end position="701"/>
    </location>
</feature>
<gene>
    <name evidence="3" type="ORF">SCAR479_10255</name>
</gene>
<sequence length="734" mass="80638">MLFPPQNRPYEARLVTVFAFFSMAGRKLMSLEAAMEEERQQIEALLSQQPSRGPPMGTARSPSPYMSPRSPVRSMLDVGNVPGSSASRKSHPQVRSMLDIDSPTASAPFRSMLSVVDSSPAPTPKSPVVSSAKTSPTLSSHRVPVPPTEIHHRSMSDASTKPLFSDFGQRSPPLPRDRNVDPTTDYKFSDIYATNVGQALPVRRAQGNQHRSGSIGEALKGSDLSNLVLPGDLGRSPFSLRGNSKSKSPHNRFNLRSNSPHANLLGSSTSRNRDDGTITLDDGQVIDKHSAYRRLSDANLVYGGSSLASLPRKKSDPDGHGRIEKSNMSPYGEILTDDDSDDEVANSSDEEDHRGRKLTTRAESRGQHTDDANRPAKSLLAAAEDERQHIASQPQYRSLLDPEITVTNPNGEKARKSNKRSVQPSTSFDQDPPTRAPTPDPNADQDDQDVNAIKRAQDLGISSTPIISNPEVHRSIRILYRGEYNRIQQHAVEEHRRLRKYLVAMDLSDESTHALEWAIGTVLRDGDTLIAFYCMDEEASGSVDANSQVPDDPRSMREQAAVVNAMAKNTKPPLASTPSPFSLNRANMSPRVRAADPGSNTPSPAPSRGKTRLEEERERSVQDVTDRVSKLLRKTQLEVRVIIECIHCKNPKHLITEVIDLVCPTLVILGSRGRSALKGTLLGSFSNYLVTKSSAPVMVARKRLRKKSKYQAPPRQINNLSNPAARSLETARID</sequence>
<dbReference type="CDD" id="cd23659">
    <property type="entry name" value="USP_At3g01520-like"/>
    <property type="match status" value="1"/>
</dbReference>
<feature type="region of interest" description="Disordered" evidence="1">
    <location>
        <begin position="591"/>
        <end position="621"/>
    </location>
</feature>
<evidence type="ECO:0000313" key="3">
    <source>
        <dbReference type="EMBL" id="KAK9773133.1"/>
    </source>
</evidence>
<reference evidence="3 4" key="1">
    <citation type="submission" date="2024-02" db="EMBL/GenBank/DDBJ databases">
        <title>First draft genome assembly of two strains of Seiridium cardinale.</title>
        <authorList>
            <person name="Emiliani G."/>
            <person name="Scali E."/>
        </authorList>
    </citation>
    <scope>NUCLEOTIDE SEQUENCE [LARGE SCALE GENOMIC DNA]</scope>
    <source>
        <strain evidence="3 4">BM-138-000479</strain>
    </source>
</reference>
<evidence type="ECO:0000256" key="1">
    <source>
        <dbReference type="SAM" id="MobiDB-lite"/>
    </source>
</evidence>
<dbReference type="PRINTS" id="PR01438">
    <property type="entry name" value="UNVRSLSTRESS"/>
</dbReference>
<dbReference type="PANTHER" id="PTHR46100">
    <property type="entry name" value="IMP2'P"/>
    <property type="match status" value="1"/>
</dbReference>
<dbReference type="InterPro" id="IPR006015">
    <property type="entry name" value="Universal_stress_UspA"/>
</dbReference>
<dbReference type="PANTHER" id="PTHR46100:SF4">
    <property type="entry name" value="USPA DOMAIN-CONTAINING PROTEIN"/>
    <property type="match status" value="1"/>
</dbReference>
<accession>A0ABR2XH46</accession>
<feature type="compositionally biased region" description="Polar residues" evidence="1">
    <location>
        <begin position="128"/>
        <end position="140"/>
    </location>
</feature>
<feature type="region of interest" description="Disordered" evidence="1">
    <location>
        <begin position="704"/>
        <end position="723"/>
    </location>
</feature>
<evidence type="ECO:0000259" key="2">
    <source>
        <dbReference type="Pfam" id="PF00582"/>
    </source>
</evidence>
<dbReference type="SUPFAM" id="SSF52402">
    <property type="entry name" value="Adenine nucleotide alpha hydrolases-like"/>
    <property type="match status" value="1"/>
</dbReference>
<name>A0ABR2XH46_9PEZI</name>
<feature type="region of interest" description="Disordered" evidence="1">
    <location>
        <begin position="386"/>
        <end position="448"/>
    </location>
</feature>
<comment type="caution">
    <text evidence="3">The sequence shown here is derived from an EMBL/GenBank/DDBJ whole genome shotgun (WGS) entry which is preliminary data.</text>
</comment>
<feature type="compositionally biased region" description="Acidic residues" evidence="1">
    <location>
        <begin position="335"/>
        <end position="350"/>
    </location>
</feature>
<feature type="compositionally biased region" description="Basic and acidic residues" evidence="1">
    <location>
        <begin position="611"/>
        <end position="621"/>
    </location>
</feature>
<feature type="compositionally biased region" description="Basic and acidic residues" evidence="1">
    <location>
        <begin position="360"/>
        <end position="374"/>
    </location>
</feature>
<feature type="region of interest" description="Disordered" evidence="1">
    <location>
        <begin position="47"/>
        <end position="72"/>
    </location>
</feature>
<feature type="domain" description="UspA" evidence="2">
    <location>
        <begin position="499"/>
        <end position="565"/>
    </location>
</feature>
<protein>
    <submittedName>
        <fullName evidence="3">UspA domain-containing protein</fullName>
    </submittedName>
</protein>
<feature type="compositionally biased region" description="Low complexity" evidence="1">
    <location>
        <begin position="60"/>
        <end position="72"/>
    </location>
</feature>
<feature type="compositionally biased region" description="Polar residues" evidence="1">
    <location>
        <begin position="254"/>
        <end position="270"/>
    </location>
</feature>
<dbReference type="Gene3D" id="3.40.50.620">
    <property type="entry name" value="HUPs"/>
    <property type="match status" value="1"/>
</dbReference>
<keyword evidence="4" id="KW-1185">Reference proteome</keyword>